<dbReference type="SUPFAM" id="SSF53163">
    <property type="entry name" value="HybD-like"/>
    <property type="match status" value="1"/>
</dbReference>
<dbReference type="CDD" id="cd00518">
    <property type="entry name" value="H2MP"/>
    <property type="match status" value="1"/>
</dbReference>
<accession>A0A930YCG1</accession>
<dbReference type="EMBL" id="JADKPN010000003">
    <property type="protein sequence ID" value="MBF4763136.1"/>
    <property type="molecule type" value="Genomic_DNA"/>
</dbReference>
<sequence>MILPLVIGLGRVDRGDDAIGPEVARTVAERCGPEVEVVESDQPADLMHLWAGRALVVVVDAVRSGAPPGTIQVLHLGAGKAGPMQDGWRSSGQGGTHALGIDTVVGLAGVMGTLPPSLVLVCVEGSTFVHGAAMSSSVAGAVEATVAEIMAVLPGGGA</sequence>
<organism evidence="5 6">
    <name type="scientific">Nocardioides islandensis</name>
    <dbReference type="NCBI Taxonomy" id="433663"/>
    <lineage>
        <taxon>Bacteria</taxon>
        <taxon>Bacillati</taxon>
        <taxon>Actinomycetota</taxon>
        <taxon>Actinomycetes</taxon>
        <taxon>Propionibacteriales</taxon>
        <taxon>Nocardioidaceae</taxon>
        <taxon>Nocardioides</taxon>
    </lineage>
</organism>
<keyword evidence="4" id="KW-0378">Hydrolase</keyword>
<dbReference type="GO" id="GO:0004190">
    <property type="term" value="F:aspartic-type endopeptidase activity"/>
    <property type="evidence" value="ECO:0007669"/>
    <property type="project" value="UniProtKB-KW"/>
</dbReference>
<evidence type="ECO:0000256" key="2">
    <source>
        <dbReference type="ARBA" id="ARBA00022670"/>
    </source>
</evidence>
<evidence type="ECO:0000256" key="1">
    <source>
        <dbReference type="ARBA" id="ARBA00006814"/>
    </source>
</evidence>
<gene>
    <name evidence="5" type="ORF">ISU07_08355</name>
</gene>
<evidence type="ECO:0000256" key="4">
    <source>
        <dbReference type="ARBA" id="ARBA00022801"/>
    </source>
</evidence>
<evidence type="ECO:0000313" key="5">
    <source>
        <dbReference type="EMBL" id="MBF4763136.1"/>
    </source>
</evidence>
<comment type="similarity">
    <text evidence="1">Belongs to the peptidase A31 family.</text>
</comment>
<comment type="caution">
    <text evidence="5">The sequence shown here is derived from an EMBL/GenBank/DDBJ whole genome shotgun (WGS) entry which is preliminary data.</text>
</comment>
<name>A0A930YCG1_9ACTN</name>
<dbReference type="Pfam" id="PF01750">
    <property type="entry name" value="HycI"/>
    <property type="match status" value="1"/>
</dbReference>
<keyword evidence="2 5" id="KW-0645">Protease</keyword>
<protein>
    <submittedName>
        <fullName evidence="5">Hydrogenase maturation protease</fullName>
    </submittedName>
</protein>
<reference evidence="5" key="1">
    <citation type="submission" date="2020-11" db="EMBL/GenBank/DDBJ databases">
        <title>Nocardioides sp. nov., isolated from Soil of Cynanchum wilfordii Hemsley rhizosphere.</title>
        <authorList>
            <person name="Lee J.-S."/>
            <person name="Suh M.K."/>
            <person name="Kim J.-S."/>
        </authorList>
    </citation>
    <scope>NUCLEOTIDE SEQUENCE</scope>
    <source>
        <strain evidence="5">KCTC 19275</strain>
    </source>
</reference>
<dbReference type="AlphaFoldDB" id="A0A930YCG1"/>
<proteinExistence type="inferred from homology"/>
<evidence type="ECO:0000256" key="3">
    <source>
        <dbReference type="ARBA" id="ARBA00022750"/>
    </source>
</evidence>
<keyword evidence="3" id="KW-0064">Aspartyl protease</keyword>
<dbReference type="InterPro" id="IPR000671">
    <property type="entry name" value="Peptidase_A31"/>
</dbReference>
<dbReference type="GO" id="GO:0016485">
    <property type="term" value="P:protein processing"/>
    <property type="evidence" value="ECO:0007669"/>
    <property type="project" value="TreeGrafter"/>
</dbReference>
<dbReference type="Gene3D" id="3.40.50.1450">
    <property type="entry name" value="HybD-like"/>
    <property type="match status" value="1"/>
</dbReference>
<dbReference type="InterPro" id="IPR023430">
    <property type="entry name" value="Pept_HybD-like_dom_sf"/>
</dbReference>
<dbReference type="GO" id="GO:0008047">
    <property type="term" value="F:enzyme activator activity"/>
    <property type="evidence" value="ECO:0007669"/>
    <property type="project" value="InterPro"/>
</dbReference>
<dbReference type="NCBIfam" id="TIGR00072">
    <property type="entry name" value="hydrog_prot"/>
    <property type="match status" value="1"/>
</dbReference>
<evidence type="ECO:0000313" key="6">
    <source>
        <dbReference type="Proteomes" id="UP000640489"/>
    </source>
</evidence>
<dbReference type="PANTHER" id="PTHR30302">
    <property type="entry name" value="HYDROGENASE 1 MATURATION PROTEASE"/>
    <property type="match status" value="1"/>
</dbReference>
<dbReference type="Proteomes" id="UP000640489">
    <property type="component" value="Unassembled WGS sequence"/>
</dbReference>
<dbReference type="PANTHER" id="PTHR30302:SF1">
    <property type="entry name" value="HYDROGENASE 2 MATURATION PROTEASE"/>
    <property type="match status" value="1"/>
</dbReference>
<keyword evidence="6" id="KW-1185">Reference proteome</keyword>